<dbReference type="Gene3D" id="3.40.50.300">
    <property type="entry name" value="P-loop containing nucleotide triphosphate hydrolases"/>
    <property type="match status" value="1"/>
</dbReference>
<evidence type="ECO:0000313" key="1">
    <source>
        <dbReference type="EMBL" id="CAB4960242.1"/>
    </source>
</evidence>
<dbReference type="InterPro" id="IPR027417">
    <property type="entry name" value="P-loop_NTPase"/>
</dbReference>
<dbReference type="SUPFAM" id="SSF52540">
    <property type="entry name" value="P-loop containing nucleoside triphosphate hydrolases"/>
    <property type="match status" value="1"/>
</dbReference>
<proteinExistence type="predicted"/>
<organism evidence="1">
    <name type="scientific">freshwater metagenome</name>
    <dbReference type="NCBI Taxonomy" id="449393"/>
    <lineage>
        <taxon>unclassified sequences</taxon>
        <taxon>metagenomes</taxon>
        <taxon>ecological metagenomes</taxon>
    </lineage>
</organism>
<dbReference type="AlphaFoldDB" id="A0A6J7L0F6"/>
<protein>
    <submittedName>
        <fullName evidence="1">Unannotated protein</fullName>
    </submittedName>
</protein>
<accession>A0A6J7L0F6</accession>
<name>A0A6J7L0F6_9ZZZZ</name>
<sequence>MSLLAIWSPKGGSGTSVVAAACSLVLARSGPTRLADLAGDQPAILGMGNDPDTGLLDWLALGPEAESEGLMRLSVTAAPNLSVLPIGGALLQEVNPSAESGAALAVALRDGPPTVIDLGTANTAAAQGVLEVADISLIVVRPCYLALRRGVRRAFTRRVAGVVLVEEPGRALGVREIADVIGRPVIARVPVREVIARAVDAGVLPTRIPEALERAARDALNAVGLNPSEAGAAA</sequence>
<dbReference type="EMBL" id="CAFBNL010000094">
    <property type="protein sequence ID" value="CAB4960242.1"/>
    <property type="molecule type" value="Genomic_DNA"/>
</dbReference>
<gene>
    <name evidence="1" type="ORF">UFOPK3789_01241</name>
</gene>
<reference evidence="1" key="1">
    <citation type="submission" date="2020-05" db="EMBL/GenBank/DDBJ databases">
        <authorList>
            <person name="Chiriac C."/>
            <person name="Salcher M."/>
            <person name="Ghai R."/>
            <person name="Kavagutti S V."/>
        </authorList>
    </citation>
    <scope>NUCLEOTIDE SEQUENCE</scope>
</reference>